<dbReference type="GO" id="GO:0016829">
    <property type="term" value="F:lyase activity"/>
    <property type="evidence" value="ECO:0007669"/>
    <property type="project" value="UniProtKB-KW"/>
</dbReference>
<dbReference type="InterPro" id="IPR039513">
    <property type="entry name" value="PL-6"/>
</dbReference>
<dbReference type="Gene3D" id="2.160.20.10">
    <property type="entry name" value="Single-stranded right-handed beta-helix, Pectin lyase-like"/>
    <property type="match status" value="1"/>
</dbReference>
<dbReference type="Proteomes" id="UP000304148">
    <property type="component" value="Chromosome"/>
</dbReference>
<keyword evidence="3" id="KW-0456">Lyase</keyword>
<organism evidence="3 4">
    <name type="scientific">Paenibacillus alvei</name>
    <name type="common">Bacillus alvei</name>
    <dbReference type="NCBI Taxonomy" id="44250"/>
    <lineage>
        <taxon>Bacteria</taxon>
        <taxon>Bacillati</taxon>
        <taxon>Bacillota</taxon>
        <taxon>Bacilli</taxon>
        <taxon>Bacillales</taxon>
        <taxon>Paenibacillaceae</taxon>
        <taxon>Paenibacillus</taxon>
    </lineage>
</organism>
<protein>
    <submittedName>
        <fullName evidence="3">Lyase</fullName>
    </submittedName>
</protein>
<feature type="region of interest" description="Disordered" evidence="1">
    <location>
        <begin position="504"/>
        <end position="533"/>
    </location>
</feature>
<dbReference type="RefSeq" id="WP_232055586.1">
    <property type="nucleotide sequence ID" value="NZ_LS992241.1"/>
</dbReference>
<dbReference type="InterPro" id="IPR011050">
    <property type="entry name" value="Pectin_lyase_fold/virulence"/>
</dbReference>
<dbReference type="InterPro" id="IPR006626">
    <property type="entry name" value="PbH1"/>
</dbReference>
<dbReference type="EMBL" id="LS992241">
    <property type="protein sequence ID" value="SYX84066.1"/>
    <property type="molecule type" value="Genomic_DNA"/>
</dbReference>
<dbReference type="Pfam" id="PF14592">
    <property type="entry name" value="Chondroitinas_B"/>
    <property type="match status" value="1"/>
</dbReference>
<dbReference type="SUPFAM" id="SSF51126">
    <property type="entry name" value="Pectin lyase-like"/>
    <property type="match status" value="1"/>
</dbReference>
<accession>A0A383RCQ9</accession>
<keyword evidence="2" id="KW-0732">Signal</keyword>
<sequence length="533" mass="57374">MLKKPIKVRRLLLLTLLSVALLPATSYSSAGNQSVDGAPTVTDVVYDVAPESEVASGQVSREVKVSTSAQLERAIAQATPGTTIVLADGTYRGSKALQISGKHGTSTSPITIKAANRGRAIVAGADVLHIVRSSHIVVEGLKITNTGTATRSVAVQLDGSNHIRLTRNSFAVPATGNKMIWLEIKGENSSDNQIDRNDFNGKSDPAPVIAFSGYTNGSIKQISQRDVIEYNHFRNVTFSEENGNETIRLGISKISLSKGQNKVQYNLFENCDGDLEVVSVKSGGNEVRYNTFINNRGALTSRHGHNNKFYGNFFFGDGVKEKVLGIRVYGNDHKIYNNYMEGITGDAIFLDSGKYDGGTDGKPKNPTEEDLSSQWRVYRATVVNNTIVNSKVGITVGSTNTTKKYAPTGSWVANNIVANKTGVLYHEPSSTDTVFKGNIGFGSTLNNASRGPSEILDINPDFTISEGLHRLSAKSPAINKAVSDSQLEKRVKVVDDMDGQLRSKIDVGADEFSNATSSRKPLKATDVGPNAPE</sequence>
<evidence type="ECO:0000256" key="2">
    <source>
        <dbReference type="SAM" id="SignalP"/>
    </source>
</evidence>
<evidence type="ECO:0000313" key="3">
    <source>
        <dbReference type="EMBL" id="SYX84066.1"/>
    </source>
</evidence>
<reference evidence="4" key="1">
    <citation type="submission" date="2018-08" db="EMBL/GenBank/DDBJ databases">
        <authorList>
            <person name="Chevrot R."/>
        </authorList>
    </citation>
    <scope>NUCLEOTIDE SEQUENCE [LARGE SCALE GENOMIC DNA]</scope>
</reference>
<evidence type="ECO:0000256" key="1">
    <source>
        <dbReference type="SAM" id="MobiDB-lite"/>
    </source>
</evidence>
<feature type="chain" id="PRO_5039708351" evidence="2">
    <location>
        <begin position="31"/>
        <end position="533"/>
    </location>
</feature>
<evidence type="ECO:0000313" key="4">
    <source>
        <dbReference type="Proteomes" id="UP000304148"/>
    </source>
</evidence>
<name>A0A383RCQ9_PAEAL</name>
<dbReference type="SMART" id="SM00710">
    <property type="entry name" value="PbH1"/>
    <property type="match status" value="4"/>
</dbReference>
<dbReference type="AlphaFoldDB" id="A0A383RCQ9"/>
<dbReference type="CDD" id="cd14251">
    <property type="entry name" value="PL-6"/>
    <property type="match status" value="1"/>
</dbReference>
<proteinExistence type="predicted"/>
<gene>
    <name evidence="3" type="ORF">PBLR_12488</name>
</gene>
<feature type="signal peptide" evidence="2">
    <location>
        <begin position="1"/>
        <end position="30"/>
    </location>
</feature>
<dbReference type="InterPro" id="IPR012334">
    <property type="entry name" value="Pectin_lyas_fold"/>
</dbReference>